<name>A0A2V2FUR2_9FIRM</name>
<feature type="domain" description="DUF3887" evidence="2">
    <location>
        <begin position="39"/>
        <end position="128"/>
    </location>
</feature>
<dbReference type="Proteomes" id="UP000247612">
    <property type="component" value="Unassembled WGS sequence"/>
</dbReference>
<dbReference type="RefSeq" id="WP_022938551.1">
    <property type="nucleotide sequence ID" value="NZ_BAABZA010000005.1"/>
</dbReference>
<evidence type="ECO:0000259" key="2">
    <source>
        <dbReference type="Pfam" id="PF13026"/>
    </source>
</evidence>
<gene>
    <name evidence="4" type="ORF">DES51_12813</name>
    <name evidence="3" type="ORF">MQE39_08200</name>
</gene>
<dbReference type="OrthoDB" id="9809549at2"/>
<dbReference type="GeneID" id="94441888"/>
<feature type="chain" id="PRO_5043161606" evidence="1">
    <location>
        <begin position="22"/>
        <end position="137"/>
    </location>
</feature>
<proteinExistence type="predicted"/>
<dbReference type="PROSITE" id="PS51257">
    <property type="entry name" value="PROKAR_LIPOPROTEIN"/>
    <property type="match status" value="1"/>
</dbReference>
<reference evidence="4 5" key="1">
    <citation type="submission" date="2018-05" db="EMBL/GenBank/DDBJ databases">
        <title>Genomic Encyclopedia of Type Strains, Phase IV (KMG-IV): sequencing the most valuable type-strain genomes for metagenomic binning, comparative biology and taxonomic classification.</title>
        <authorList>
            <person name="Goeker M."/>
        </authorList>
    </citation>
    <scope>NUCLEOTIDE SEQUENCE [LARGE SCALE GENOMIC DNA]</scope>
    <source>
        <strain evidence="4 5">JC118</strain>
    </source>
</reference>
<protein>
    <submittedName>
        <fullName evidence="3">DUF3887 domain-containing protein</fullName>
    </submittedName>
    <submittedName>
        <fullName evidence="4">Uncharacterized protein DUF3887</fullName>
    </submittedName>
</protein>
<evidence type="ECO:0000313" key="4">
    <source>
        <dbReference type="EMBL" id="PXX74015.1"/>
    </source>
</evidence>
<comment type="caution">
    <text evidence="4">The sequence shown here is derived from an EMBL/GenBank/DDBJ whole genome shotgun (WGS) entry which is preliminary data.</text>
</comment>
<feature type="signal peptide" evidence="1">
    <location>
        <begin position="1"/>
        <end position="21"/>
    </location>
</feature>
<sequence>MKKIGILMTLAVMLLSGCVKEGPEGKACPEDQATNAATAKDYAQTLIDHDYDTALTYNYSAEMSDVLNNGKMIDLLKSKVDSFGEFKEMQAALCSSEESKNIITLPMKFSKQNFNLNISFDGEGKITGITFSEFTGK</sequence>
<dbReference type="Gene3D" id="3.10.450.590">
    <property type="match status" value="1"/>
</dbReference>
<dbReference type="EMBL" id="JALDAW010000013">
    <property type="protein sequence ID" value="MDY5168097.1"/>
    <property type="molecule type" value="Genomic_DNA"/>
</dbReference>
<keyword evidence="5" id="KW-1185">Reference proteome</keyword>
<reference evidence="3" key="2">
    <citation type="submission" date="2022-03" db="EMBL/GenBank/DDBJ databases">
        <title>First case of bacteraemia caused by Dielma fastidiosa in a patient hospitalised with diverticulitis.</title>
        <authorList>
            <person name="Forman-Ankjaer B."/>
            <person name="Hvid-Jensen F."/>
            <person name="Kobel C.M."/>
            <person name="Greve T."/>
        </authorList>
    </citation>
    <scope>NUCLEOTIDE SEQUENCE</scope>
    <source>
        <strain evidence="3">AUH_DF_2021</strain>
    </source>
</reference>
<dbReference type="Proteomes" id="UP001276902">
    <property type="component" value="Unassembled WGS sequence"/>
</dbReference>
<organism evidence="4 5">
    <name type="scientific">Dielma fastidiosa</name>
    <dbReference type="NCBI Taxonomy" id="1034346"/>
    <lineage>
        <taxon>Bacteria</taxon>
        <taxon>Bacillati</taxon>
        <taxon>Bacillota</taxon>
        <taxon>Erysipelotrichia</taxon>
        <taxon>Erysipelotrichales</taxon>
        <taxon>Erysipelotrichaceae</taxon>
        <taxon>Dielma</taxon>
    </lineage>
</organism>
<evidence type="ECO:0000313" key="3">
    <source>
        <dbReference type="EMBL" id="MDY5168097.1"/>
    </source>
</evidence>
<evidence type="ECO:0000313" key="5">
    <source>
        <dbReference type="Proteomes" id="UP000247612"/>
    </source>
</evidence>
<accession>A0A2V2FUR2</accession>
<keyword evidence="1" id="KW-0732">Signal</keyword>
<dbReference type="Pfam" id="PF13026">
    <property type="entry name" value="DUF3887"/>
    <property type="match status" value="1"/>
</dbReference>
<dbReference type="EMBL" id="QJKH01000028">
    <property type="protein sequence ID" value="PXX74015.1"/>
    <property type="molecule type" value="Genomic_DNA"/>
</dbReference>
<evidence type="ECO:0000256" key="1">
    <source>
        <dbReference type="SAM" id="SignalP"/>
    </source>
</evidence>
<dbReference type="InterPro" id="IPR024981">
    <property type="entry name" value="DUF3887"/>
</dbReference>
<dbReference type="STRING" id="1034346.GCA_000313565_02249"/>
<dbReference type="AlphaFoldDB" id="A0A2V2FUR2"/>